<dbReference type="AlphaFoldDB" id="A0A367GP20"/>
<evidence type="ECO:0000313" key="2">
    <source>
        <dbReference type="EMBL" id="RCH54586.1"/>
    </source>
</evidence>
<keyword evidence="1" id="KW-1133">Transmembrane helix</keyword>
<organism evidence="2 3">
    <name type="scientific">Mucilaginibacter hurinus</name>
    <dbReference type="NCBI Taxonomy" id="2201324"/>
    <lineage>
        <taxon>Bacteria</taxon>
        <taxon>Pseudomonadati</taxon>
        <taxon>Bacteroidota</taxon>
        <taxon>Sphingobacteriia</taxon>
        <taxon>Sphingobacteriales</taxon>
        <taxon>Sphingobacteriaceae</taxon>
        <taxon>Mucilaginibacter</taxon>
    </lineage>
</organism>
<evidence type="ECO:0000256" key="1">
    <source>
        <dbReference type="SAM" id="Phobius"/>
    </source>
</evidence>
<keyword evidence="1" id="KW-0472">Membrane</keyword>
<evidence type="ECO:0000313" key="3">
    <source>
        <dbReference type="Proteomes" id="UP000253209"/>
    </source>
</evidence>
<proteinExistence type="predicted"/>
<name>A0A367GP20_9SPHI</name>
<comment type="caution">
    <text evidence="2">The sequence shown here is derived from an EMBL/GenBank/DDBJ whole genome shotgun (WGS) entry which is preliminary data.</text>
</comment>
<reference evidence="2 3" key="1">
    <citation type="submission" date="2018-05" db="EMBL/GenBank/DDBJ databases">
        <title>Mucilaginibacter hurinus sp. nov., isolated from briquette warehouse soil.</title>
        <authorList>
            <person name="Choi L."/>
        </authorList>
    </citation>
    <scope>NUCLEOTIDE SEQUENCE [LARGE SCALE GENOMIC DNA]</scope>
    <source>
        <strain evidence="2 3">ZR32</strain>
    </source>
</reference>
<dbReference type="EMBL" id="QGDC01000006">
    <property type="protein sequence ID" value="RCH54586.1"/>
    <property type="molecule type" value="Genomic_DNA"/>
</dbReference>
<dbReference type="OrthoDB" id="1376970at2"/>
<feature type="transmembrane region" description="Helical" evidence="1">
    <location>
        <begin position="50"/>
        <end position="70"/>
    </location>
</feature>
<accession>A0A367GP20</accession>
<dbReference type="Proteomes" id="UP000253209">
    <property type="component" value="Unassembled WGS sequence"/>
</dbReference>
<feature type="transmembrane region" description="Helical" evidence="1">
    <location>
        <begin position="16"/>
        <end position="38"/>
    </location>
</feature>
<protein>
    <submittedName>
        <fullName evidence="2">Uncharacterized protein</fullName>
    </submittedName>
</protein>
<keyword evidence="1" id="KW-0812">Transmembrane</keyword>
<gene>
    <name evidence="2" type="ORF">DJ568_12255</name>
</gene>
<dbReference type="RefSeq" id="WP_114005569.1">
    <property type="nucleotide sequence ID" value="NZ_QGDC01000006.1"/>
</dbReference>
<keyword evidence="3" id="KW-1185">Reference proteome</keyword>
<sequence length="76" mass="8911">MTLRSHDNQKSPKRRFLLILGVITFISVTVAGFMIMFYRDMNLPLSDLQRYIFGSFFVLYGVLRFSRLLTKDPSDD</sequence>